<dbReference type="EMBL" id="BK016190">
    <property type="protein sequence ID" value="DAG01275.1"/>
    <property type="molecule type" value="Genomic_DNA"/>
</dbReference>
<dbReference type="InterPro" id="IPR006432">
    <property type="entry name" value="Phage_portal_A118-type"/>
</dbReference>
<protein>
    <submittedName>
        <fullName evidence="1">Portal protein</fullName>
    </submittedName>
</protein>
<proteinExistence type="predicted"/>
<dbReference type="PIRSF" id="PIRSF011911">
    <property type="entry name" value="A118_put_portal"/>
    <property type="match status" value="1"/>
</dbReference>
<dbReference type="InterPro" id="IPR021145">
    <property type="entry name" value="Portal_protein_SPP1_Gp6-like"/>
</dbReference>
<organism evidence="1">
    <name type="scientific">Myoviridae sp. ctk6V34</name>
    <dbReference type="NCBI Taxonomy" id="2825164"/>
    <lineage>
        <taxon>Viruses</taxon>
        <taxon>Duplodnaviria</taxon>
        <taxon>Heunggongvirae</taxon>
        <taxon>Uroviricota</taxon>
        <taxon>Caudoviricetes</taxon>
    </lineage>
</organism>
<dbReference type="Pfam" id="PF05133">
    <property type="entry name" value="SPP1_portal"/>
    <property type="match status" value="1"/>
</dbReference>
<evidence type="ECO:0000313" key="1">
    <source>
        <dbReference type="EMBL" id="DAG01275.1"/>
    </source>
</evidence>
<name>A0A8S5V3U3_9CAUD</name>
<reference evidence="1" key="1">
    <citation type="journal article" date="2021" name="Proc. Natl. Acad. Sci. U.S.A.">
        <title>A Catalog of Tens of Thousands of Viruses from Human Metagenomes Reveals Hidden Associations with Chronic Diseases.</title>
        <authorList>
            <person name="Tisza M.J."/>
            <person name="Buck C.B."/>
        </authorList>
    </citation>
    <scope>NUCLEOTIDE SEQUENCE</scope>
    <source>
        <strain evidence="1">Ctk6V34</strain>
    </source>
</reference>
<accession>A0A8S5V3U3</accession>
<sequence>MQGIIQWLDKNGCGTIDKSFYSAIELWQEWYKGKTRFHSYKQWNGVEYTTQTRKTLNMAKKLSEDWANMLLNEKVEIVTGDETSQNRLNDILDANGFYVRGNQLIELTMALGTGAFVEFMDGDKVNIDYVRANMIYPLTTENGEILDCAFASEHKVKKDSFVYLNIHERNEQGNYVIKNIYFKRTNDALQETELPDGVVPEINTGSPVPRFQIIKPNIVNNVELDNPMGISVYANSIDQLEALDLVYDSYANEFKLGKKRIIVPIKFARIMESQDGTVTYPVFDSNDTEFYAVTETDGQDKIVEMNMEIRADAHEQGLKTGLNILAKKCGLGDSYYRFETTGVKTATEVVSEESDLYRNLKKHEIVLNEALRKMVIAIGDMDGFSVDPAKITINFDDSIIEDTGAEKEKFLQEIRDGIREKWEYRARFFGETEEEAKANVPQAESNVDWFNEE</sequence>